<dbReference type="Proteomes" id="UP000306319">
    <property type="component" value="Unassembled WGS sequence"/>
</dbReference>
<organism evidence="1 2">
    <name type="scientific">Lepagella muris</name>
    <dbReference type="NCBI Taxonomy" id="3032870"/>
    <lineage>
        <taxon>Bacteria</taxon>
        <taxon>Pseudomonadati</taxon>
        <taxon>Bacteroidota</taxon>
        <taxon>Bacteroidia</taxon>
        <taxon>Bacteroidales</taxon>
        <taxon>Muribaculaceae</taxon>
        <taxon>Lepagella</taxon>
    </lineage>
</organism>
<dbReference type="EMBL" id="SRYB01000052">
    <property type="protein sequence ID" value="TGY75741.1"/>
    <property type="molecule type" value="Genomic_DNA"/>
</dbReference>
<gene>
    <name evidence="1" type="ORF">E5331_19545</name>
</gene>
<evidence type="ECO:0000313" key="1">
    <source>
        <dbReference type="EMBL" id="TGY75741.1"/>
    </source>
</evidence>
<accession>A0AC61RB36</accession>
<sequence length="159" mass="18629">MGKQFPSLNLPPTELRLCRGDNHIKVYDRLRKKYVTLTPEEYVRQHFVDWLIKYKNYPSSIVSNEVGIVLNGTKKRCDTIIFMTDGSPLMIVEYKAPDIEISQCVFDQIVRYNMTLKARFLAVSNGINHYCCEIDYVNGSYRFMRDIPTYNEIKNISIK</sequence>
<name>A0AC61RB36_9BACT</name>
<reference evidence="1" key="1">
    <citation type="submission" date="2019-04" db="EMBL/GenBank/DDBJ databases">
        <title>Microbes associate with the intestines of laboratory mice.</title>
        <authorList>
            <person name="Navarre W."/>
            <person name="Wong E."/>
            <person name="Huang K."/>
            <person name="Tropini C."/>
            <person name="Ng K."/>
            <person name="Yu B."/>
        </authorList>
    </citation>
    <scope>NUCLEOTIDE SEQUENCE</scope>
    <source>
        <strain evidence="1">NM04_E33</strain>
    </source>
</reference>
<proteinExistence type="predicted"/>
<protein>
    <submittedName>
        <fullName evidence="1">Type I restriction enzyme HsdR N-terminal domain-containing protein</fullName>
    </submittedName>
</protein>
<keyword evidence="2" id="KW-1185">Reference proteome</keyword>
<comment type="caution">
    <text evidence="1">The sequence shown here is derived from an EMBL/GenBank/DDBJ whole genome shotgun (WGS) entry which is preliminary data.</text>
</comment>
<evidence type="ECO:0000313" key="2">
    <source>
        <dbReference type="Proteomes" id="UP000306319"/>
    </source>
</evidence>